<organism evidence="1 2">
    <name type="scientific">Ottowia beijingensis</name>
    <dbReference type="NCBI Taxonomy" id="1207057"/>
    <lineage>
        <taxon>Bacteria</taxon>
        <taxon>Pseudomonadati</taxon>
        <taxon>Pseudomonadota</taxon>
        <taxon>Betaproteobacteria</taxon>
        <taxon>Burkholderiales</taxon>
        <taxon>Comamonadaceae</taxon>
        <taxon>Ottowia</taxon>
    </lineage>
</organism>
<proteinExistence type="predicted"/>
<dbReference type="InterPro" id="IPR009363">
    <property type="entry name" value="Phage_Mu_Gp16"/>
</dbReference>
<evidence type="ECO:0000313" key="1">
    <source>
        <dbReference type="EMBL" id="NZA00858.1"/>
    </source>
</evidence>
<evidence type="ECO:0000313" key="2">
    <source>
        <dbReference type="Proteomes" id="UP000589716"/>
    </source>
</evidence>
<sequence>MTANHIAAIHVLKARLRLTDEDYRALLNHLTGHTSSKDCTPAQQRQVRDHLQGLAEAAGVASPQRRAGFEARYLVASPRERKVWAIWLDMARRGLVHNKSAQALDAFVQRQTGVSALRWCSAAQLDAVIEALKLWQKRGVEVR</sequence>
<keyword evidence="2" id="KW-1185">Reference proteome</keyword>
<dbReference type="RefSeq" id="WP_180549393.1">
    <property type="nucleotide sequence ID" value="NZ_JACCKX010000001.1"/>
</dbReference>
<dbReference type="EMBL" id="JACCKX010000001">
    <property type="protein sequence ID" value="NZA00858.1"/>
    <property type="molecule type" value="Genomic_DNA"/>
</dbReference>
<comment type="caution">
    <text evidence="1">The sequence shown here is derived from an EMBL/GenBank/DDBJ whole genome shotgun (WGS) entry which is preliminary data.</text>
</comment>
<reference evidence="1 2" key="1">
    <citation type="submission" date="2020-07" db="EMBL/GenBank/DDBJ databases">
        <authorList>
            <person name="Maaloum M."/>
        </authorList>
    </citation>
    <scope>NUCLEOTIDE SEQUENCE [LARGE SCALE GENOMIC DNA]</scope>
    <source>
        <strain evidence="1 2">GCS-AN-3</strain>
    </source>
</reference>
<protein>
    <submittedName>
        <fullName evidence="1">Regulatory protein GemA</fullName>
    </submittedName>
</protein>
<accession>A0A853IW98</accession>
<gene>
    <name evidence="1" type="ORF">H0I39_01985</name>
</gene>
<dbReference type="AlphaFoldDB" id="A0A853IW98"/>
<dbReference type="Pfam" id="PF06252">
    <property type="entry name" value="GemA"/>
    <property type="match status" value="1"/>
</dbReference>
<dbReference type="Proteomes" id="UP000589716">
    <property type="component" value="Unassembled WGS sequence"/>
</dbReference>
<name>A0A853IW98_9BURK</name>